<keyword evidence="1" id="KW-0812">Transmembrane</keyword>
<dbReference type="EMBL" id="JARPMG010000003">
    <property type="protein sequence ID" value="KAJ8101662.1"/>
    <property type="molecule type" value="Genomic_DNA"/>
</dbReference>
<dbReference type="Proteomes" id="UP001217417">
    <property type="component" value="Unassembled WGS sequence"/>
</dbReference>
<evidence type="ECO:0008006" key="4">
    <source>
        <dbReference type="Google" id="ProtNLM"/>
    </source>
</evidence>
<dbReference type="RefSeq" id="XP_056045112.1">
    <property type="nucleotide sequence ID" value="XM_056191401.1"/>
</dbReference>
<keyword evidence="1" id="KW-1133">Transmembrane helix</keyword>
<comment type="caution">
    <text evidence="2">The sequence shown here is derived from an EMBL/GenBank/DDBJ whole genome shotgun (WGS) entry which is preliminary data.</text>
</comment>
<keyword evidence="1" id="KW-0472">Membrane</keyword>
<sequence length="198" mass="21561">MPFTSAPNSSRRRQLPLLAGFVAATVVASVAYYYWSESISEWWTSSSRQRDISEDTAGGQTVTKNAGKRKKVALLISETIANPKILSPSTQEVVDLLILYPTYFPAVASVPSVEELQRAYVTHPTRVFSVSRAESVKPILRHLALDESDPITIVVADGNVDLVKSDESIAKYVGDVVVIAGSPESAEQQWNQSVLGIP</sequence>
<evidence type="ECO:0000256" key="1">
    <source>
        <dbReference type="SAM" id="Phobius"/>
    </source>
</evidence>
<name>A0AAD7VSZ5_9ASCO</name>
<proteinExistence type="predicted"/>
<dbReference type="GeneID" id="80886567"/>
<evidence type="ECO:0000313" key="3">
    <source>
        <dbReference type="Proteomes" id="UP001217417"/>
    </source>
</evidence>
<organism evidence="2 3">
    <name type="scientific">Lipomyces tetrasporus</name>
    <dbReference type="NCBI Taxonomy" id="54092"/>
    <lineage>
        <taxon>Eukaryota</taxon>
        <taxon>Fungi</taxon>
        <taxon>Dikarya</taxon>
        <taxon>Ascomycota</taxon>
        <taxon>Saccharomycotina</taxon>
        <taxon>Lipomycetes</taxon>
        <taxon>Lipomycetales</taxon>
        <taxon>Lipomycetaceae</taxon>
        <taxon>Lipomyces</taxon>
    </lineage>
</organism>
<evidence type="ECO:0000313" key="2">
    <source>
        <dbReference type="EMBL" id="KAJ8101662.1"/>
    </source>
</evidence>
<dbReference type="AlphaFoldDB" id="A0AAD7VSZ5"/>
<accession>A0AAD7VSZ5</accession>
<keyword evidence="3" id="KW-1185">Reference proteome</keyword>
<feature type="transmembrane region" description="Helical" evidence="1">
    <location>
        <begin position="15"/>
        <end position="35"/>
    </location>
</feature>
<gene>
    <name evidence="2" type="ORF">POJ06DRAFT_68880</name>
</gene>
<protein>
    <recommendedName>
        <fullName evidence="4">Peroxisome assembly protein 22</fullName>
    </recommendedName>
</protein>
<reference evidence="2" key="1">
    <citation type="submission" date="2023-03" db="EMBL/GenBank/DDBJ databases">
        <title>Near-Complete genome sequence of Lipomyces tetrasporous NRRL Y-64009, an oleaginous yeast capable of growing on lignocellulosic hydrolysates.</title>
        <authorList>
            <consortium name="Lawrence Berkeley National Laboratory"/>
            <person name="Jagtap S.S."/>
            <person name="Liu J.-J."/>
            <person name="Walukiewicz H.E."/>
            <person name="Pangilinan J."/>
            <person name="Lipzen A."/>
            <person name="Ahrendt S."/>
            <person name="Koriabine M."/>
            <person name="Cobaugh K."/>
            <person name="Salamov A."/>
            <person name="Yoshinaga Y."/>
            <person name="Ng V."/>
            <person name="Daum C."/>
            <person name="Grigoriev I.V."/>
            <person name="Slininger P.J."/>
            <person name="Dien B.S."/>
            <person name="Jin Y.-S."/>
            <person name="Rao C.V."/>
        </authorList>
    </citation>
    <scope>NUCLEOTIDE SEQUENCE</scope>
    <source>
        <strain evidence="2">NRRL Y-64009</strain>
    </source>
</reference>